<evidence type="ECO:0000256" key="1">
    <source>
        <dbReference type="ARBA" id="ARBA00022617"/>
    </source>
</evidence>
<dbReference type="GO" id="GO:0046872">
    <property type="term" value="F:metal ion binding"/>
    <property type="evidence" value="ECO:0007669"/>
    <property type="project" value="UniProtKB-KW"/>
</dbReference>
<keyword evidence="2" id="KW-0479">Metal-binding</keyword>
<dbReference type="InterPro" id="IPR009056">
    <property type="entry name" value="Cyt_c-like_dom"/>
</dbReference>
<dbReference type="AlphaFoldDB" id="A0A382NW52"/>
<evidence type="ECO:0000313" key="5">
    <source>
        <dbReference type="EMBL" id="SVC64667.1"/>
    </source>
</evidence>
<feature type="domain" description="Cytochrome c" evidence="4">
    <location>
        <begin position="38"/>
        <end position="150"/>
    </location>
</feature>
<organism evidence="5">
    <name type="scientific">marine metagenome</name>
    <dbReference type="NCBI Taxonomy" id="408172"/>
    <lineage>
        <taxon>unclassified sequences</taxon>
        <taxon>metagenomes</taxon>
        <taxon>ecological metagenomes</taxon>
    </lineage>
</organism>
<dbReference type="GO" id="GO:0020037">
    <property type="term" value="F:heme binding"/>
    <property type="evidence" value="ECO:0007669"/>
    <property type="project" value="InterPro"/>
</dbReference>
<dbReference type="SUPFAM" id="SSF46626">
    <property type="entry name" value="Cytochrome c"/>
    <property type="match status" value="1"/>
</dbReference>
<dbReference type="InterPro" id="IPR036909">
    <property type="entry name" value="Cyt_c-like_dom_sf"/>
</dbReference>
<dbReference type="Pfam" id="PF13442">
    <property type="entry name" value="Cytochrome_CBB3"/>
    <property type="match status" value="1"/>
</dbReference>
<feature type="non-terminal residue" evidence="5">
    <location>
        <position position="153"/>
    </location>
</feature>
<reference evidence="5" key="1">
    <citation type="submission" date="2018-05" db="EMBL/GenBank/DDBJ databases">
        <authorList>
            <person name="Lanie J.A."/>
            <person name="Ng W.-L."/>
            <person name="Kazmierczak K.M."/>
            <person name="Andrzejewski T.M."/>
            <person name="Davidsen T.M."/>
            <person name="Wayne K.J."/>
            <person name="Tettelin H."/>
            <person name="Glass J.I."/>
            <person name="Rusch D."/>
            <person name="Podicherti R."/>
            <person name="Tsui H.-C.T."/>
            <person name="Winkler M.E."/>
        </authorList>
    </citation>
    <scope>NUCLEOTIDE SEQUENCE</scope>
</reference>
<keyword evidence="1" id="KW-0349">Heme</keyword>
<evidence type="ECO:0000259" key="4">
    <source>
        <dbReference type="PROSITE" id="PS51007"/>
    </source>
</evidence>
<evidence type="ECO:0000256" key="3">
    <source>
        <dbReference type="ARBA" id="ARBA00023004"/>
    </source>
</evidence>
<dbReference type="PROSITE" id="PS51007">
    <property type="entry name" value="CYTC"/>
    <property type="match status" value="1"/>
</dbReference>
<dbReference type="Gene3D" id="1.10.760.10">
    <property type="entry name" value="Cytochrome c-like domain"/>
    <property type="match status" value="1"/>
</dbReference>
<name>A0A382NW52_9ZZZZ</name>
<sequence>MGKVKGAVPHGAQVAVLLTLGSLAVAAQTQQDRPPTDANVASGMRIYRQKGDCQACHGWAGDGRKMDSQMPDGANLRTSQLARDQLILVIKCGLPGRNMPAFDRFAYQDDRCLGRTESDLRRLGLELPDPAATLQQREIERLVDFLYAKVIGG</sequence>
<dbReference type="EMBL" id="UINC01102782">
    <property type="protein sequence ID" value="SVC64667.1"/>
    <property type="molecule type" value="Genomic_DNA"/>
</dbReference>
<dbReference type="GO" id="GO:0009055">
    <property type="term" value="F:electron transfer activity"/>
    <property type="evidence" value="ECO:0007669"/>
    <property type="project" value="InterPro"/>
</dbReference>
<gene>
    <name evidence="5" type="ORF">METZ01_LOCUS317521</name>
</gene>
<accession>A0A382NW52</accession>
<keyword evidence="3" id="KW-0408">Iron</keyword>
<proteinExistence type="predicted"/>
<protein>
    <recommendedName>
        <fullName evidence="4">Cytochrome c domain-containing protein</fullName>
    </recommendedName>
</protein>
<evidence type="ECO:0000256" key="2">
    <source>
        <dbReference type="ARBA" id="ARBA00022723"/>
    </source>
</evidence>